<name>A0A9W4DPT2_BLUGR</name>
<gene>
    <name evidence="2" type="ORF">BGTH12_LOCUS7112</name>
</gene>
<dbReference type="Proteomes" id="UP000683417">
    <property type="component" value="Unassembled WGS sequence"/>
</dbReference>
<reference evidence="2" key="1">
    <citation type="submission" date="2020-10" db="EMBL/GenBank/DDBJ databases">
        <authorList>
            <person name="Muller C M."/>
        </authorList>
    </citation>
    <scope>NUCLEOTIDE SEQUENCE</scope>
    <source>
        <strain evidence="2">THUN-12</strain>
    </source>
</reference>
<sequence length="60" mass="6621">MPVLTVLVTLPWLFPTRCARQFSNYTTECSVAPTTLQPVAKALYCFDVLHTVSVTLCVSS</sequence>
<feature type="signal peptide" evidence="1">
    <location>
        <begin position="1"/>
        <end position="19"/>
    </location>
</feature>
<protein>
    <submittedName>
        <fullName evidence="2">BgTH12-01241</fullName>
    </submittedName>
</protein>
<dbReference type="AlphaFoldDB" id="A0A9W4DPT2"/>
<evidence type="ECO:0000256" key="1">
    <source>
        <dbReference type="SAM" id="SignalP"/>
    </source>
</evidence>
<accession>A0A9W4DPT2</accession>
<dbReference type="EMBL" id="CAJHIT010000009">
    <property type="protein sequence ID" value="CAD6505754.1"/>
    <property type="molecule type" value="Genomic_DNA"/>
</dbReference>
<evidence type="ECO:0000313" key="3">
    <source>
        <dbReference type="Proteomes" id="UP000683417"/>
    </source>
</evidence>
<organism evidence="2 3">
    <name type="scientific">Blumeria graminis f. sp. triticale</name>
    <dbReference type="NCBI Taxonomy" id="1689686"/>
    <lineage>
        <taxon>Eukaryota</taxon>
        <taxon>Fungi</taxon>
        <taxon>Dikarya</taxon>
        <taxon>Ascomycota</taxon>
        <taxon>Pezizomycotina</taxon>
        <taxon>Leotiomycetes</taxon>
        <taxon>Erysiphales</taxon>
        <taxon>Erysiphaceae</taxon>
        <taxon>Blumeria</taxon>
    </lineage>
</organism>
<comment type="caution">
    <text evidence="2">The sequence shown here is derived from an EMBL/GenBank/DDBJ whole genome shotgun (WGS) entry which is preliminary data.</text>
</comment>
<evidence type="ECO:0000313" key="2">
    <source>
        <dbReference type="EMBL" id="CAD6505754.1"/>
    </source>
</evidence>
<proteinExistence type="predicted"/>
<keyword evidence="1" id="KW-0732">Signal</keyword>
<feature type="chain" id="PRO_5040799595" evidence="1">
    <location>
        <begin position="20"/>
        <end position="60"/>
    </location>
</feature>